<protein>
    <submittedName>
        <fullName evidence="2">Uncharacterized protein</fullName>
    </submittedName>
</protein>
<comment type="caution">
    <text evidence="2">The sequence shown here is derived from an EMBL/GenBank/DDBJ whole genome shotgun (WGS) entry which is preliminary data.</text>
</comment>
<evidence type="ECO:0000313" key="2">
    <source>
        <dbReference type="EMBL" id="KAF9871200.1"/>
    </source>
</evidence>
<organism evidence="2 3">
    <name type="scientific">Colletotrichum karsti</name>
    <dbReference type="NCBI Taxonomy" id="1095194"/>
    <lineage>
        <taxon>Eukaryota</taxon>
        <taxon>Fungi</taxon>
        <taxon>Dikarya</taxon>
        <taxon>Ascomycota</taxon>
        <taxon>Pezizomycotina</taxon>
        <taxon>Sordariomycetes</taxon>
        <taxon>Hypocreomycetidae</taxon>
        <taxon>Glomerellales</taxon>
        <taxon>Glomerellaceae</taxon>
        <taxon>Colletotrichum</taxon>
        <taxon>Colletotrichum boninense species complex</taxon>
    </lineage>
</organism>
<proteinExistence type="predicted"/>
<name>A0A9P6LG32_9PEZI</name>
<dbReference type="RefSeq" id="XP_038740661.1">
    <property type="nucleotide sequence ID" value="XM_038894083.1"/>
</dbReference>
<evidence type="ECO:0000313" key="3">
    <source>
        <dbReference type="Proteomes" id="UP000781932"/>
    </source>
</evidence>
<evidence type="ECO:0000256" key="1">
    <source>
        <dbReference type="SAM" id="SignalP"/>
    </source>
</evidence>
<sequence length="110" mass="11773">MKVSSTTIVAVLASLALANPVELEARADHAKVTTFSDNLCKNGPRVFEITGSGSKRCNPVKNARSIKVQDKRGCTIKTWSGSNCKGQSFKIPDGDLDCHSVLHASVQILC</sequence>
<accession>A0A9P6LG32</accession>
<dbReference type="AlphaFoldDB" id="A0A9P6LG32"/>
<keyword evidence="3" id="KW-1185">Reference proteome</keyword>
<feature type="chain" id="PRO_5040310495" evidence="1">
    <location>
        <begin position="19"/>
        <end position="110"/>
    </location>
</feature>
<dbReference type="GeneID" id="62167157"/>
<dbReference type="OrthoDB" id="4817121at2759"/>
<feature type="signal peptide" evidence="1">
    <location>
        <begin position="1"/>
        <end position="18"/>
    </location>
</feature>
<keyword evidence="1" id="KW-0732">Signal</keyword>
<reference evidence="2" key="1">
    <citation type="submission" date="2020-03" db="EMBL/GenBank/DDBJ databases">
        <authorList>
            <person name="He L."/>
        </authorList>
    </citation>
    <scope>NUCLEOTIDE SEQUENCE</scope>
    <source>
        <strain evidence="2">CkLH20</strain>
    </source>
</reference>
<dbReference type="Proteomes" id="UP000781932">
    <property type="component" value="Unassembled WGS sequence"/>
</dbReference>
<reference evidence="2" key="2">
    <citation type="submission" date="2020-11" db="EMBL/GenBank/DDBJ databases">
        <title>Whole genome sequencing of Colletotrichum sp.</title>
        <authorList>
            <person name="Li H."/>
        </authorList>
    </citation>
    <scope>NUCLEOTIDE SEQUENCE</scope>
    <source>
        <strain evidence="2">CkLH20</strain>
    </source>
</reference>
<dbReference type="EMBL" id="JAATWM020000047">
    <property type="protein sequence ID" value="KAF9871200.1"/>
    <property type="molecule type" value="Genomic_DNA"/>
</dbReference>
<gene>
    <name evidence="2" type="ORF">CkaCkLH20_11369</name>
</gene>